<evidence type="ECO:0000256" key="4">
    <source>
        <dbReference type="SAM" id="SignalP"/>
    </source>
</evidence>
<feature type="chain" id="PRO_5047530175" evidence="4">
    <location>
        <begin position="20"/>
        <end position="341"/>
    </location>
</feature>
<feature type="domain" description="SsuA/THI5-like" evidence="5">
    <location>
        <begin position="38"/>
        <end position="248"/>
    </location>
</feature>
<keyword evidence="3 4" id="KW-0732">Signal</keyword>
<gene>
    <name evidence="6" type="ORF">NX722_27620</name>
</gene>
<dbReference type="PANTHER" id="PTHR30024:SF47">
    <property type="entry name" value="TAURINE-BINDING PERIPLASMIC PROTEIN"/>
    <property type="match status" value="1"/>
</dbReference>
<evidence type="ECO:0000256" key="1">
    <source>
        <dbReference type="ARBA" id="ARBA00004418"/>
    </source>
</evidence>
<evidence type="ECO:0000256" key="2">
    <source>
        <dbReference type="ARBA" id="ARBA00010742"/>
    </source>
</evidence>
<evidence type="ECO:0000259" key="5">
    <source>
        <dbReference type="Pfam" id="PF09084"/>
    </source>
</evidence>
<protein>
    <submittedName>
        <fullName evidence="6">ABC transporter substrate-binding protein</fullName>
    </submittedName>
</protein>
<dbReference type="SUPFAM" id="SSF53850">
    <property type="entry name" value="Periplasmic binding protein-like II"/>
    <property type="match status" value="1"/>
</dbReference>
<feature type="signal peptide" evidence="4">
    <location>
        <begin position="1"/>
        <end position="19"/>
    </location>
</feature>
<comment type="caution">
    <text evidence="6">The sequence shown here is derived from an EMBL/GenBank/DDBJ whole genome shotgun (WGS) entry which is preliminary data.</text>
</comment>
<evidence type="ECO:0000256" key="3">
    <source>
        <dbReference type="ARBA" id="ARBA00022729"/>
    </source>
</evidence>
<dbReference type="Gene3D" id="3.40.190.10">
    <property type="entry name" value="Periplasmic binding protein-like II"/>
    <property type="match status" value="2"/>
</dbReference>
<evidence type="ECO:0000313" key="6">
    <source>
        <dbReference type="EMBL" id="MCW7556334.1"/>
    </source>
</evidence>
<dbReference type="EMBL" id="JAPFCC010000001">
    <property type="protein sequence ID" value="MCW7556334.1"/>
    <property type="molecule type" value="Genomic_DNA"/>
</dbReference>
<accession>A0ABT3N551</accession>
<dbReference type="RefSeq" id="WP_262566022.1">
    <property type="nucleotide sequence ID" value="NZ_JAPFCC010000001.1"/>
</dbReference>
<evidence type="ECO:0000313" key="7">
    <source>
        <dbReference type="Proteomes" id="UP001209854"/>
    </source>
</evidence>
<keyword evidence="7" id="KW-1185">Reference proteome</keyword>
<sequence length="341" mass="37541">MNMFHVLWLGLLASFQLLAAPVTHRDSLNVSLLPFFSSAAVFIAKERGYFSEQNLDVNFIHAGAAQNVALAVASGEADIGVTALTAGFYNLAGKGELKIIAGQYQEKKGWPGATYLACNSAFEKGLTSPKMTIDHRMGITQTGSTFHRWYGAMAQSQGKTLENSRLIRLQTVPAMISALVSCQVDSIIMMSHVAFKLSSENKAHIIGRVSDYNPGQMGVVFTSPGALKKQPDKISRFLSAYKKASQDYFDTLITGNDDHAKQALLTQINQYLTPRLPEKLLPKAVVYIDRNAQPDIPSMQENLNWYQQQGLVKKNYNLNDMLALSLLNNPDETPVSNGKLH</sequence>
<dbReference type="InterPro" id="IPR015168">
    <property type="entry name" value="SsuA/THI5"/>
</dbReference>
<organism evidence="6 7">
    <name type="scientific">Endozoicomonas gorgoniicola</name>
    <dbReference type="NCBI Taxonomy" id="1234144"/>
    <lineage>
        <taxon>Bacteria</taxon>
        <taxon>Pseudomonadati</taxon>
        <taxon>Pseudomonadota</taxon>
        <taxon>Gammaproteobacteria</taxon>
        <taxon>Oceanospirillales</taxon>
        <taxon>Endozoicomonadaceae</taxon>
        <taxon>Endozoicomonas</taxon>
    </lineage>
</organism>
<proteinExistence type="inferred from homology"/>
<comment type="subcellular location">
    <subcellularLocation>
        <location evidence="1">Periplasm</location>
    </subcellularLocation>
</comment>
<dbReference type="Pfam" id="PF09084">
    <property type="entry name" value="NMT1"/>
    <property type="match status" value="1"/>
</dbReference>
<dbReference type="Proteomes" id="UP001209854">
    <property type="component" value="Unassembled WGS sequence"/>
</dbReference>
<reference evidence="6 7" key="1">
    <citation type="submission" date="2022-10" db="EMBL/GenBank/DDBJ databases">
        <title>High-quality genome sequences of two octocoral-associated bacteria, Endozoicomonas euniceicola EF212 and Endozoicomonas gorgoniicola PS125.</title>
        <authorList>
            <person name="Chiou Y.-J."/>
            <person name="Chen Y.-H."/>
        </authorList>
    </citation>
    <scope>NUCLEOTIDE SEQUENCE [LARGE SCALE GENOMIC DNA]</scope>
    <source>
        <strain evidence="6 7">PS125</strain>
    </source>
</reference>
<comment type="similarity">
    <text evidence="2">Belongs to the bacterial solute-binding protein SsuA/TauA family.</text>
</comment>
<dbReference type="PANTHER" id="PTHR30024">
    <property type="entry name" value="ALIPHATIC SULFONATES-BINDING PROTEIN-RELATED"/>
    <property type="match status" value="1"/>
</dbReference>
<name>A0ABT3N551_9GAMM</name>